<keyword evidence="3 6" id="KW-1133">Transmembrane helix</keyword>
<feature type="transmembrane region" description="Helical" evidence="6">
    <location>
        <begin position="352"/>
        <end position="370"/>
    </location>
</feature>
<dbReference type="InterPro" id="IPR004752">
    <property type="entry name" value="AmpG_permease/AT-1"/>
</dbReference>
<proteinExistence type="predicted"/>
<dbReference type="EMBL" id="JACAZF010000004">
    <property type="protein sequence ID" value="KAF7306542.1"/>
    <property type="molecule type" value="Genomic_DNA"/>
</dbReference>
<dbReference type="AlphaFoldDB" id="A0A8H6W6C5"/>
<organism evidence="7 8">
    <name type="scientific">Mycena indigotica</name>
    <dbReference type="NCBI Taxonomy" id="2126181"/>
    <lineage>
        <taxon>Eukaryota</taxon>
        <taxon>Fungi</taxon>
        <taxon>Dikarya</taxon>
        <taxon>Basidiomycota</taxon>
        <taxon>Agaricomycotina</taxon>
        <taxon>Agaricomycetes</taxon>
        <taxon>Agaricomycetidae</taxon>
        <taxon>Agaricales</taxon>
        <taxon>Marasmiineae</taxon>
        <taxon>Mycenaceae</taxon>
        <taxon>Mycena</taxon>
    </lineage>
</organism>
<dbReference type="InterPro" id="IPR024371">
    <property type="entry name" value="AcetylCoA_trans_1-like"/>
</dbReference>
<feature type="transmembrane region" description="Helical" evidence="6">
    <location>
        <begin position="165"/>
        <end position="182"/>
    </location>
</feature>
<keyword evidence="4 6" id="KW-0472">Membrane</keyword>
<evidence type="ECO:0000256" key="6">
    <source>
        <dbReference type="SAM" id="Phobius"/>
    </source>
</evidence>
<evidence type="ECO:0000256" key="5">
    <source>
        <dbReference type="SAM" id="MobiDB-lite"/>
    </source>
</evidence>
<dbReference type="PANTHER" id="PTHR12778:SF9">
    <property type="entry name" value="ACETYL-COENZYME A TRANSPORTER 1"/>
    <property type="match status" value="1"/>
</dbReference>
<evidence type="ECO:0000256" key="3">
    <source>
        <dbReference type="ARBA" id="ARBA00022989"/>
    </source>
</evidence>
<name>A0A8H6W6C5_9AGAR</name>
<evidence type="ECO:0000256" key="2">
    <source>
        <dbReference type="ARBA" id="ARBA00022692"/>
    </source>
</evidence>
<dbReference type="GeneID" id="59343785"/>
<reference evidence="7" key="1">
    <citation type="submission" date="2020-05" db="EMBL/GenBank/DDBJ databases">
        <title>Mycena genomes resolve the evolution of fungal bioluminescence.</title>
        <authorList>
            <person name="Tsai I.J."/>
        </authorList>
    </citation>
    <scope>NUCLEOTIDE SEQUENCE</scope>
    <source>
        <strain evidence="7">171206Taipei</strain>
    </source>
</reference>
<comment type="caution">
    <text evidence="7">The sequence shown here is derived from an EMBL/GenBank/DDBJ whole genome shotgun (WGS) entry which is preliminary data.</text>
</comment>
<protein>
    <submittedName>
        <fullName evidence="7">GYF domain-containing protein</fullName>
    </submittedName>
</protein>
<feature type="transmembrane region" description="Helical" evidence="6">
    <location>
        <begin position="410"/>
        <end position="432"/>
    </location>
</feature>
<feature type="region of interest" description="Disordered" evidence="5">
    <location>
        <begin position="1"/>
        <end position="52"/>
    </location>
</feature>
<evidence type="ECO:0000256" key="1">
    <source>
        <dbReference type="ARBA" id="ARBA00004141"/>
    </source>
</evidence>
<evidence type="ECO:0000313" key="8">
    <source>
        <dbReference type="Proteomes" id="UP000636479"/>
    </source>
</evidence>
<gene>
    <name evidence="7" type="ORF">MIND_00445500</name>
</gene>
<dbReference type="RefSeq" id="XP_037221561.1">
    <property type="nucleotide sequence ID" value="XM_037361269.1"/>
</dbReference>
<feature type="transmembrane region" description="Helical" evidence="6">
    <location>
        <begin position="268"/>
        <end position="285"/>
    </location>
</feature>
<dbReference type="GO" id="GO:0016020">
    <property type="term" value="C:membrane"/>
    <property type="evidence" value="ECO:0007669"/>
    <property type="project" value="UniProtKB-SubCell"/>
</dbReference>
<dbReference type="GO" id="GO:0035348">
    <property type="term" value="P:acetyl-CoA transmembrane transport"/>
    <property type="evidence" value="ECO:0007669"/>
    <property type="project" value="InterPro"/>
</dbReference>
<dbReference type="Pfam" id="PF13000">
    <property type="entry name" value="Acatn"/>
    <property type="match status" value="3"/>
</dbReference>
<dbReference type="SUPFAM" id="SSF103473">
    <property type="entry name" value="MFS general substrate transporter"/>
    <property type="match status" value="1"/>
</dbReference>
<feature type="transmembrane region" description="Helical" evidence="6">
    <location>
        <begin position="91"/>
        <end position="115"/>
    </location>
</feature>
<feature type="transmembrane region" description="Helical" evidence="6">
    <location>
        <begin position="194"/>
        <end position="218"/>
    </location>
</feature>
<dbReference type="GO" id="GO:0008521">
    <property type="term" value="F:acetyl-CoA transmembrane transporter activity"/>
    <property type="evidence" value="ECO:0007669"/>
    <property type="project" value="InterPro"/>
</dbReference>
<accession>A0A8H6W6C5</accession>
<comment type="subcellular location">
    <subcellularLocation>
        <location evidence="1">Membrane</location>
        <topology evidence="1">Multi-pass membrane protein</topology>
    </subcellularLocation>
</comment>
<dbReference type="OrthoDB" id="6415790at2759"/>
<feature type="transmembrane region" description="Helical" evidence="6">
    <location>
        <begin position="536"/>
        <end position="556"/>
    </location>
</feature>
<feature type="transmembrane region" description="Helical" evidence="6">
    <location>
        <begin position="382"/>
        <end position="404"/>
    </location>
</feature>
<dbReference type="Proteomes" id="UP000636479">
    <property type="component" value="Unassembled WGS sequence"/>
</dbReference>
<evidence type="ECO:0000256" key="4">
    <source>
        <dbReference type="ARBA" id="ARBA00023136"/>
    </source>
</evidence>
<dbReference type="InterPro" id="IPR036259">
    <property type="entry name" value="MFS_trans_sf"/>
</dbReference>
<evidence type="ECO:0000313" key="7">
    <source>
        <dbReference type="EMBL" id="KAF7306542.1"/>
    </source>
</evidence>
<sequence>MSRRNPTGKGKQTGEDMPSDTHAISSSLSGIAVSPRTSKHAHRSSMEDDTVDEVELSLLGEEERREAAHGLDIEEQHVQPHSLSTEDKKAMVLLCVLYLIQGVPLGLALGSVPFILRENLSYSQLGTFALSGYPYSLKLLWSPIVDSVFIPSIGRRKSWIIPMQLIIGTLMLYISLNVQVLMDNASHHVGQLTFLFTSLVFFSATQDIAVDGWALTLLSPESLSYASTCQTIGLNTGFFASFTVFLAFNSEAFATKWGVPHLSLSGYLKFWCVMSYAVSLWLLFAKKERKEALSDVDLSISAVYKQIWAICKLRHVQLLILMHLFAKIGFAANEAATSLKMVEKGFLREDLAIAVLIDFPFQITGGWLAAKWSRGDHPLRPWLIAFWPRLGFALMATLIVYWFPRPPITMGFFIFLIIHTVFSSFASTVQFVGISAFHTRISDPLIGGTYMTLLNTFTNMGGTWPKWFVLKGVDLFSEATCKVKSGSTPLLTKGMSETDHSHQMLILLIVSECVSDAGKEACKAAGGECHIEKDGYYVVSGICMVFGAAFLVFYIIPTARRLQALPTSAWRVKMS</sequence>
<dbReference type="FunFam" id="1.20.1250.20:FF:000289">
    <property type="entry name" value="Acetyl-coenzyme A transporter 1"/>
    <property type="match status" value="1"/>
</dbReference>
<keyword evidence="2 6" id="KW-0812">Transmembrane</keyword>
<dbReference type="PANTHER" id="PTHR12778">
    <property type="entry name" value="SOLUTE CARRIER FAMILY 33 ACETYL-COA TRANSPORTER -RELATED"/>
    <property type="match status" value="1"/>
</dbReference>
<keyword evidence="8" id="KW-1185">Reference proteome</keyword>